<evidence type="ECO:0000313" key="4">
    <source>
        <dbReference type="EMBL" id="GER01890.1"/>
    </source>
</evidence>
<feature type="domain" description="PAS" evidence="3">
    <location>
        <begin position="368"/>
        <end position="439"/>
    </location>
</feature>
<feature type="region of interest" description="Disordered" evidence="1">
    <location>
        <begin position="1"/>
        <end position="25"/>
    </location>
</feature>
<name>A0A5A7N3D3_9PROT</name>
<evidence type="ECO:0000256" key="1">
    <source>
        <dbReference type="SAM" id="MobiDB-lite"/>
    </source>
</evidence>
<dbReference type="InterPro" id="IPR052155">
    <property type="entry name" value="Biofilm_reg_signaling"/>
</dbReference>
<protein>
    <recommendedName>
        <fullName evidence="3">PAS domain-containing protein</fullName>
    </recommendedName>
</protein>
<dbReference type="InterPro" id="IPR000014">
    <property type="entry name" value="PAS"/>
</dbReference>
<dbReference type="AlphaFoldDB" id="A0A5A7N3D3"/>
<organism evidence="4 5">
    <name type="scientific">Iodidimonas gelatinilytica</name>
    <dbReference type="NCBI Taxonomy" id="1236966"/>
    <lineage>
        <taxon>Bacteria</taxon>
        <taxon>Pseudomonadati</taxon>
        <taxon>Pseudomonadota</taxon>
        <taxon>Alphaproteobacteria</taxon>
        <taxon>Iodidimonadales</taxon>
        <taxon>Iodidimonadaceae</taxon>
        <taxon>Iodidimonas</taxon>
    </lineage>
</organism>
<dbReference type="Pfam" id="PF12860">
    <property type="entry name" value="PAS_7"/>
    <property type="match status" value="1"/>
</dbReference>
<dbReference type="PANTHER" id="PTHR44757">
    <property type="entry name" value="DIGUANYLATE CYCLASE DGCP"/>
    <property type="match status" value="1"/>
</dbReference>
<gene>
    <name evidence="4" type="ORF">JCM17845_25130</name>
</gene>
<feature type="transmembrane region" description="Helical" evidence="2">
    <location>
        <begin position="145"/>
        <end position="165"/>
    </location>
</feature>
<keyword evidence="5" id="KW-1185">Reference proteome</keyword>
<feature type="transmembrane region" description="Helical" evidence="2">
    <location>
        <begin position="86"/>
        <end position="107"/>
    </location>
</feature>
<keyword evidence="2" id="KW-0472">Membrane</keyword>
<dbReference type="NCBIfam" id="TIGR00229">
    <property type="entry name" value="sensory_box"/>
    <property type="match status" value="1"/>
</dbReference>
<comment type="caution">
    <text evidence="4">The sequence shown here is derived from an EMBL/GenBank/DDBJ whole genome shotgun (WGS) entry which is preliminary data.</text>
</comment>
<dbReference type="Gene3D" id="3.30.450.20">
    <property type="entry name" value="PAS domain"/>
    <property type="match status" value="1"/>
</dbReference>
<feature type="transmembrane region" description="Helical" evidence="2">
    <location>
        <begin position="119"/>
        <end position="139"/>
    </location>
</feature>
<accession>A0A5A7N3D3</accession>
<dbReference type="Proteomes" id="UP000325187">
    <property type="component" value="Unassembled WGS sequence"/>
</dbReference>
<evidence type="ECO:0000259" key="3">
    <source>
        <dbReference type="PROSITE" id="PS50112"/>
    </source>
</evidence>
<keyword evidence="2" id="KW-1133">Transmembrane helix</keyword>
<dbReference type="SMART" id="SM00091">
    <property type="entry name" value="PAS"/>
    <property type="match status" value="1"/>
</dbReference>
<dbReference type="CDD" id="cd00130">
    <property type="entry name" value="PAS"/>
    <property type="match status" value="1"/>
</dbReference>
<proteinExistence type="predicted"/>
<dbReference type="InterPro" id="IPR013767">
    <property type="entry name" value="PAS_fold"/>
</dbReference>
<dbReference type="InterPro" id="IPR035965">
    <property type="entry name" value="PAS-like_dom_sf"/>
</dbReference>
<feature type="transmembrane region" description="Helical" evidence="2">
    <location>
        <begin position="196"/>
        <end position="214"/>
    </location>
</feature>
<dbReference type="EMBL" id="BKCM01000014">
    <property type="protein sequence ID" value="GER01890.1"/>
    <property type="molecule type" value="Genomic_DNA"/>
</dbReference>
<sequence length="522" mass="57256">MSHSDRLHQTSDAVSHDPLNGTSGGIRTDLPLSILPDRLDENEQHSILEEKIGMAAKGLRWGSLIHVVLALILYGVFFQSNPIENFSYWALGLAATALIRSLGCWWYCATRPGVKIGRIIHIGSGLLAGAMWGLLPVLFFSDANLQQQVLMSFALGGISVGALVVSGYYPPSFYALCLPSLTPLIVMIFAQNSMQYTGMGLMLIVFLATILILGSSFGRTLANFLELQIARTNLLTRLQENSEILSAALKAGHDTFAMFDENDRLVIWNRSFSENISPLAGPLKVGISFSHLIKVGAQTRGIAVGKEEDSAWYKQRMALHSQPGSTFETNIGDRWFLVQEVRTPTGHAVVTHTDISAIKQRERQLRDSEAAKAGIVQAALDGVITVDETGTVIDFNDAAATIFGWSPDEIIGRSILDTVIPDHAKPLFAHGITKALTEGKRPYVGRRTEITAQRRDGTRFPAELSLVDVHTERGRLFTGFIRDISTRLRPNVACAMPATKPRQLLAPNRIFLPPSATKFARQ</sequence>
<dbReference type="SUPFAM" id="SSF55785">
    <property type="entry name" value="PYP-like sensor domain (PAS domain)"/>
    <property type="match status" value="1"/>
</dbReference>
<evidence type="ECO:0000313" key="5">
    <source>
        <dbReference type="Proteomes" id="UP000325187"/>
    </source>
</evidence>
<dbReference type="Pfam" id="PF00989">
    <property type="entry name" value="PAS"/>
    <property type="match status" value="1"/>
</dbReference>
<keyword evidence="2" id="KW-0812">Transmembrane</keyword>
<feature type="transmembrane region" description="Helical" evidence="2">
    <location>
        <begin position="61"/>
        <end position="80"/>
    </location>
</feature>
<reference evidence="4 5" key="1">
    <citation type="submission" date="2019-09" db="EMBL/GenBank/DDBJ databases">
        <title>NBRP : Genome information of microbial organism related human and environment.</title>
        <authorList>
            <person name="Hattori M."/>
            <person name="Oshima K."/>
            <person name="Inaba H."/>
            <person name="Suda W."/>
            <person name="Sakamoto M."/>
            <person name="Iino T."/>
            <person name="Kitahara M."/>
            <person name="Oshida Y."/>
            <person name="Iida T."/>
            <person name="Kudo T."/>
            <person name="Itoh T."/>
            <person name="Ohkuma M."/>
        </authorList>
    </citation>
    <scope>NUCLEOTIDE SEQUENCE [LARGE SCALE GENOMIC DNA]</scope>
    <source>
        <strain evidence="4 5">Mie-1</strain>
    </source>
</reference>
<evidence type="ECO:0000256" key="2">
    <source>
        <dbReference type="SAM" id="Phobius"/>
    </source>
</evidence>
<dbReference type="PROSITE" id="PS50112">
    <property type="entry name" value="PAS"/>
    <property type="match status" value="1"/>
</dbReference>
<dbReference type="RefSeq" id="WP_150002735.1">
    <property type="nucleotide sequence ID" value="NZ_BKCM01000014.1"/>
</dbReference>
<dbReference type="PANTHER" id="PTHR44757:SF2">
    <property type="entry name" value="BIOFILM ARCHITECTURE MAINTENANCE PROTEIN MBAA"/>
    <property type="match status" value="1"/>
</dbReference>
<dbReference type="GO" id="GO:0006355">
    <property type="term" value="P:regulation of DNA-templated transcription"/>
    <property type="evidence" value="ECO:0007669"/>
    <property type="project" value="InterPro"/>
</dbReference>